<comment type="caution">
    <text evidence="1">The sequence shown here is derived from an EMBL/GenBank/DDBJ whole genome shotgun (WGS) entry which is preliminary data.</text>
</comment>
<evidence type="ECO:0000313" key="2">
    <source>
        <dbReference type="Proteomes" id="UP000093000"/>
    </source>
</evidence>
<dbReference type="AlphaFoldDB" id="A0A1C7N1B9"/>
<accession>A0A1C7N1B9</accession>
<feature type="non-terminal residue" evidence="1">
    <location>
        <position position="1"/>
    </location>
</feature>
<reference evidence="1 2" key="1">
    <citation type="submission" date="2016-03" db="EMBL/GenBank/DDBJ databases">
        <title>Choanephora cucurbitarum.</title>
        <authorList>
            <person name="Min B."/>
            <person name="Park H."/>
            <person name="Park J.-H."/>
            <person name="Shin H.-D."/>
            <person name="Choi I.-G."/>
        </authorList>
    </citation>
    <scope>NUCLEOTIDE SEQUENCE [LARGE SCALE GENOMIC DNA]</scope>
    <source>
        <strain evidence="1 2">KUS-F28377</strain>
    </source>
</reference>
<dbReference type="OrthoDB" id="2269335at2759"/>
<proteinExistence type="predicted"/>
<organism evidence="1 2">
    <name type="scientific">Choanephora cucurbitarum</name>
    <dbReference type="NCBI Taxonomy" id="101091"/>
    <lineage>
        <taxon>Eukaryota</taxon>
        <taxon>Fungi</taxon>
        <taxon>Fungi incertae sedis</taxon>
        <taxon>Mucoromycota</taxon>
        <taxon>Mucoromycotina</taxon>
        <taxon>Mucoromycetes</taxon>
        <taxon>Mucorales</taxon>
        <taxon>Mucorineae</taxon>
        <taxon>Choanephoraceae</taxon>
        <taxon>Choanephoroideae</taxon>
        <taxon>Choanephora</taxon>
    </lineage>
</organism>
<evidence type="ECO:0000313" key="1">
    <source>
        <dbReference type="EMBL" id="OBZ82892.1"/>
    </source>
</evidence>
<protein>
    <submittedName>
        <fullName evidence="1">Uncharacterized protein</fullName>
    </submittedName>
</protein>
<dbReference type="Proteomes" id="UP000093000">
    <property type="component" value="Unassembled WGS sequence"/>
</dbReference>
<dbReference type="EMBL" id="LUGH01000763">
    <property type="protein sequence ID" value="OBZ82892.1"/>
    <property type="molecule type" value="Genomic_DNA"/>
</dbReference>
<gene>
    <name evidence="1" type="ORF">A0J61_09053</name>
</gene>
<name>A0A1C7N1B9_9FUNG</name>
<dbReference type="InParanoid" id="A0A1C7N1B9"/>
<keyword evidence="2" id="KW-1185">Reference proteome</keyword>
<sequence>NSPHNNTRFILSASYHQIKDCLKDVLSEAWSNMNMIQKLSQHFYFNKEETTKSTLKQQLSDFWDQNITASTNSKRVKQRAEKLLSTLTQVVDSRPVSILIKKNLSEQENLHFKAGFRLQAAKEAVEQEEVVVQKDSDSASKRRKRLNLKKVKKLDLEGKVETIIEY</sequence>